<proteinExistence type="predicted"/>
<organism evidence="2 3">
    <name type="scientific">Polyplax serrata</name>
    <name type="common">Common mouse louse</name>
    <dbReference type="NCBI Taxonomy" id="468196"/>
    <lineage>
        <taxon>Eukaryota</taxon>
        <taxon>Metazoa</taxon>
        <taxon>Ecdysozoa</taxon>
        <taxon>Arthropoda</taxon>
        <taxon>Hexapoda</taxon>
        <taxon>Insecta</taxon>
        <taxon>Pterygota</taxon>
        <taxon>Neoptera</taxon>
        <taxon>Paraneoptera</taxon>
        <taxon>Psocodea</taxon>
        <taxon>Troctomorpha</taxon>
        <taxon>Phthiraptera</taxon>
        <taxon>Anoplura</taxon>
        <taxon>Polyplacidae</taxon>
        <taxon>Polyplax</taxon>
    </lineage>
</organism>
<evidence type="ECO:0000256" key="1">
    <source>
        <dbReference type="SAM" id="MobiDB-lite"/>
    </source>
</evidence>
<feature type="region of interest" description="Disordered" evidence="1">
    <location>
        <begin position="114"/>
        <end position="173"/>
    </location>
</feature>
<dbReference type="Proteomes" id="UP001359485">
    <property type="component" value="Unassembled WGS sequence"/>
</dbReference>
<dbReference type="EMBL" id="JAWJWF010000047">
    <property type="protein sequence ID" value="KAK6622311.1"/>
    <property type="molecule type" value="Genomic_DNA"/>
</dbReference>
<feature type="compositionally biased region" description="Basic and acidic residues" evidence="1">
    <location>
        <begin position="132"/>
        <end position="173"/>
    </location>
</feature>
<reference evidence="2 3" key="1">
    <citation type="submission" date="2023-09" db="EMBL/GenBank/DDBJ databases">
        <title>Genomes of two closely related lineages of the louse Polyplax serrata with different host specificities.</title>
        <authorList>
            <person name="Martinu J."/>
            <person name="Tarabai H."/>
            <person name="Stefka J."/>
            <person name="Hypsa V."/>
        </authorList>
    </citation>
    <scope>NUCLEOTIDE SEQUENCE [LARGE SCALE GENOMIC DNA]</scope>
    <source>
        <strain evidence="2">98ZLc_SE</strain>
    </source>
</reference>
<accession>A0ABR1AM32</accession>
<name>A0ABR1AM32_POLSC</name>
<protein>
    <submittedName>
        <fullName evidence="2">Uncharacterized protein</fullName>
    </submittedName>
</protein>
<sequence length="173" mass="19526">MAGGLAYLASRRGSRDSVASAVSQLSNEDIGPLNFNATPRGRQRRTSNFLELPEVSNQKEKLSNARNKRAAQLKKRPEILMTVTDNFKGLDPKINSHRQEQFWFSLCRKRSRGTTRTQSVTKLTQHTLSSDVEGKREDETVKNKIIDLGEDEGKMNADKAEGENKRNQKNHGE</sequence>
<gene>
    <name evidence="2" type="ORF">RUM44_002122</name>
</gene>
<comment type="caution">
    <text evidence="2">The sequence shown here is derived from an EMBL/GenBank/DDBJ whole genome shotgun (WGS) entry which is preliminary data.</text>
</comment>
<keyword evidence="3" id="KW-1185">Reference proteome</keyword>
<evidence type="ECO:0000313" key="3">
    <source>
        <dbReference type="Proteomes" id="UP001359485"/>
    </source>
</evidence>
<feature type="compositionally biased region" description="Polar residues" evidence="1">
    <location>
        <begin position="114"/>
        <end position="130"/>
    </location>
</feature>
<evidence type="ECO:0000313" key="2">
    <source>
        <dbReference type="EMBL" id="KAK6622311.1"/>
    </source>
</evidence>